<keyword evidence="1" id="KW-0547">Nucleotide-binding</keyword>
<dbReference type="PANTHER" id="PTHR43384:SF4">
    <property type="entry name" value="CELLULOSE BIOSYNTHESIS PROTEIN BCSQ-RELATED"/>
    <property type="match status" value="1"/>
</dbReference>
<protein>
    <submittedName>
        <fullName evidence="4">MinD/ParA family protein</fullName>
    </submittedName>
</protein>
<dbReference type="PANTHER" id="PTHR43384">
    <property type="entry name" value="SEPTUM SITE-DETERMINING PROTEIN MIND HOMOLOG, CHLOROPLASTIC-RELATED"/>
    <property type="match status" value="1"/>
</dbReference>
<keyword evidence="2" id="KW-0067">ATP-binding</keyword>
<comment type="caution">
    <text evidence="4">The sequence shown here is derived from an EMBL/GenBank/DDBJ whole genome shotgun (WGS) entry which is preliminary data.</text>
</comment>
<dbReference type="EMBL" id="DSDS01000149">
    <property type="protein sequence ID" value="HET98349.1"/>
    <property type="molecule type" value="Genomic_DNA"/>
</dbReference>
<evidence type="ECO:0000313" key="4">
    <source>
        <dbReference type="EMBL" id="HET98349.1"/>
    </source>
</evidence>
<dbReference type="Proteomes" id="UP000885986">
    <property type="component" value="Unassembled WGS sequence"/>
</dbReference>
<evidence type="ECO:0000256" key="1">
    <source>
        <dbReference type="ARBA" id="ARBA00022741"/>
    </source>
</evidence>
<dbReference type="InterPro" id="IPR033875">
    <property type="entry name" value="FlhG"/>
</dbReference>
<dbReference type="Pfam" id="PF10609">
    <property type="entry name" value="ParA"/>
    <property type="match status" value="1"/>
</dbReference>
<feature type="compositionally biased region" description="Low complexity" evidence="3">
    <location>
        <begin position="301"/>
        <end position="312"/>
    </location>
</feature>
<evidence type="ECO:0000256" key="3">
    <source>
        <dbReference type="SAM" id="MobiDB-lite"/>
    </source>
</evidence>
<dbReference type="GO" id="GO:0016887">
    <property type="term" value="F:ATP hydrolysis activity"/>
    <property type="evidence" value="ECO:0007669"/>
    <property type="project" value="TreeGrafter"/>
</dbReference>
<dbReference type="Gene3D" id="3.40.50.300">
    <property type="entry name" value="P-loop containing nucleotide triphosphate hydrolases"/>
    <property type="match status" value="1"/>
</dbReference>
<dbReference type="SUPFAM" id="SSF52540">
    <property type="entry name" value="P-loop containing nucleoside triphosphate hydrolases"/>
    <property type="match status" value="1"/>
</dbReference>
<dbReference type="AlphaFoldDB" id="A0A7C2XGN6"/>
<dbReference type="InterPro" id="IPR050625">
    <property type="entry name" value="ParA/MinD_ATPase"/>
</dbReference>
<feature type="non-terminal residue" evidence="4">
    <location>
        <position position="366"/>
    </location>
</feature>
<dbReference type="InterPro" id="IPR033756">
    <property type="entry name" value="YlxH/NBP35"/>
</dbReference>
<dbReference type="InterPro" id="IPR027417">
    <property type="entry name" value="P-loop_NTPase"/>
</dbReference>
<dbReference type="GO" id="GO:0009898">
    <property type="term" value="C:cytoplasmic side of plasma membrane"/>
    <property type="evidence" value="ECO:0007669"/>
    <property type="project" value="TreeGrafter"/>
</dbReference>
<gene>
    <name evidence="4" type="ORF">ENN98_06615</name>
</gene>
<reference evidence="4" key="1">
    <citation type="journal article" date="2020" name="mSystems">
        <title>Genome- and Community-Level Interaction Insights into Carbon Utilization and Element Cycling Functions of Hydrothermarchaeota in Hydrothermal Sediment.</title>
        <authorList>
            <person name="Zhou Z."/>
            <person name="Liu Y."/>
            <person name="Xu W."/>
            <person name="Pan J."/>
            <person name="Luo Z.H."/>
            <person name="Li M."/>
        </authorList>
    </citation>
    <scope>NUCLEOTIDE SEQUENCE [LARGE SCALE GENOMIC DNA]</scope>
    <source>
        <strain evidence="4">SpSt-1224</strain>
    </source>
</reference>
<dbReference type="GO" id="GO:0005524">
    <property type="term" value="F:ATP binding"/>
    <property type="evidence" value="ECO:0007669"/>
    <property type="project" value="UniProtKB-KW"/>
</dbReference>
<dbReference type="CDD" id="cd02038">
    <property type="entry name" value="FlhG-like"/>
    <property type="match status" value="1"/>
</dbReference>
<proteinExistence type="predicted"/>
<organism evidence="4">
    <name type="scientific">Desulfurivibrio alkaliphilus</name>
    <dbReference type="NCBI Taxonomy" id="427923"/>
    <lineage>
        <taxon>Bacteria</taxon>
        <taxon>Pseudomonadati</taxon>
        <taxon>Thermodesulfobacteriota</taxon>
        <taxon>Desulfobulbia</taxon>
        <taxon>Desulfobulbales</taxon>
        <taxon>Desulfobulbaceae</taxon>
        <taxon>Desulfurivibrio</taxon>
    </lineage>
</organism>
<name>A0A7C2XGN6_9BACT</name>
<sequence length="366" mass="39482">MMNRTIAITSGKGGVGKTNLAVNLAIHLAELGHRTCLFDADLGTANINILLGIHPEYDIGDVIRGGRSLHDIIIRDSSGIDIIPGSSGVEEIANLDGKNLDTLVKTFAHAGKYDFYIFDTSAGISRNVAAFCLAASELLLVVTSEPTSLTDAYSLLKVLVKNGYQGRIRVVVNRCPDLASAKEVFKKFRMTADKYLGIKLEPLGLLYQDEVINKALREQKPFITLYPRSNAANCIRSLARRLTEESGVPEDVVDMTTFWNRCFHYFHTLLDLPGGKKESKPALVSTIAAAPEAQPREQAGREASVAPANAAAKPLTSEASAPAPKNGSPAASLDTVQALLPIVERLTDSILAFSQELSRVRKTIGP</sequence>
<dbReference type="GO" id="GO:0051782">
    <property type="term" value="P:negative regulation of cell division"/>
    <property type="evidence" value="ECO:0007669"/>
    <property type="project" value="TreeGrafter"/>
</dbReference>
<feature type="region of interest" description="Disordered" evidence="3">
    <location>
        <begin position="291"/>
        <end position="331"/>
    </location>
</feature>
<accession>A0A7C2XGN6</accession>
<evidence type="ECO:0000256" key="2">
    <source>
        <dbReference type="ARBA" id="ARBA00022840"/>
    </source>
</evidence>
<dbReference type="GO" id="GO:0005829">
    <property type="term" value="C:cytosol"/>
    <property type="evidence" value="ECO:0007669"/>
    <property type="project" value="TreeGrafter"/>
</dbReference>